<accession>A0AAV9G1J6</accession>
<evidence type="ECO:0008006" key="7">
    <source>
        <dbReference type="Google" id="ProtNLM"/>
    </source>
</evidence>
<feature type="coiled-coil region" evidence="1">
    <location>
        <begin position="412"/>
        <end position="442"/>
    </location>
</feature>
<feature type="domain" description="DUF7605" evidence="4">
    <location>
        <begin position="628"/>
        <end position="809"/>
    </location>
</feature>
<evidence type="ECO:0000313" key="6">
    <source>
        <dbReference type="Proteomes" id="UP001321760"/>
    </source>
</evidence>
<feature type="region of interest" description="Disordered" evidence="2">
    <location>
        <begin position="32"/>
        <end position="80"/>
    </location>
</feature>
<dbReference type="Pfam" id="PF00350">
    <property type="entry name" value="Dynamin_N"/>
    <property type="match status" value="1"/>
</dbReference>
<proteinExistence type="predicted"/>
<name>A0AAV9G1J6_9PEZI</name>
<dbReference type="Gene3D" id="3.40.50.300">
    <property type="entry name" value="P-loop containing nucleotide triphosphate hydrolases"/>
    <property type="match status" value="1"/>
</dbReference>
<organism evidence="5 6">
    <name type="scientific">Podospora aff. communis PSN243</name>
    <dbReference type="NCBI Taxonomy" id="3040156"/>
    <lineage>
        <taxon>Eukaryota</taxon>
        <taxon>Fungi</taxon>
        <taxon>Dikarya</taxon>
        <taxon>Ascomycota</taxon>
        <taxon>Pezizomycotina</taxon>
        <taxon>Sordariomycetes</taxon>
        <taxon>Sordariomycetidae</taxon>
        <taxon>Sordariales</taxon>
        <taxon>Podosporaceae</taxon>
        <taxon>Podospora</taxon>
    </lineage>
</organism>
<evidence type="ECO:0000313" key="5">
    <source>
        <dbReference type="EMBL" id="KAK4442405.1"/>
    </source>
</evidence>
<evidence type="ECO:0000256" key="1">
    <source>
        <dbReference type="SAM" id="Coils"/>
    </source>
</evidence>
<protein>
    <recommendedName>
        <fullName evidence="7">G domain-containing protein</fullName>
    </recommendedName>
</protein>
<dbReference type="Pfam" id="PF24564">
    <property type="entry name" value="DUF7605"/>
    <property type="match status" value="1"/>
</dbReference>
<dbReference type="InterPro" id="IPR056024">
    <property type="entry name" value="DUF7605"/>
</dbReference>
<evidence type="ECO:0000259" key="4">
    <source>
        <dbReference type="Pfam" id="PF24564"/>
    </source>
</evidence>
<comment type="caution">
    <text evidence="5">The sequence shown here is derived from an EMBL/GenBank/DDBJ whole genome shotgun (WGS) entry which is preliminary data.</text>
</comment>
<reference evidence="5" key="2">
    <citation type="submission" date="2023-05" db="EMBL/GenBank/DDBJ databases">
        <authorList>
            <consortium name="Lawrence Berkeley National Laboratory"/>
            <person name="Steindorff A."/>
            <person name="Hensen N."/>
            <person name="Bonometti L."/>
            <person name="Westerberg I."/>
            <person name="Brannstrom I.O."/>
            <person name="Guillou S."/>
            <person name="Cros-Aarteil S."/>
            <person name="Calhoun S."/>
            <person name="Haridas S."/>
            <person name="Kuo A."/>
            <person name="Mondo S."/>
            <person name="Pangilinan J."/>
            <person name="Riley R."/>
            <person name="Labutti K."/>
            <person name="Andreopoulos B."/>
            <person name="Lipzen A."/>
            <person name="Chen C."/>
            <person name="Yanf M."/>
            <person name="Daum C."/>
            <person name="Ng V."/>
            <person name="Clum A."/>
            <person name="Ohm R."/>
            <person name="Martin F."/>
            <person name="Silar P."/>
            <person name="Natvig D."/>
            <person name="Lalanne C."/>
            <person name="Gautier V."/>
            <person name="Ament-Velasquez S.L."/>
            <person name="Kruys A."/>
            <person name="Hutchinson M.I."/>
            <person name="Powell A.J."/>
            <person name="Barry K."/>
            <person name="Miller A.N."/>
            <person name="Grigoriev I.V."/>
            <person name="Debuchy R."/>
            <person name="Gladieux P."/>
            <person name="Thoren M.H."/>
            <person name="Johannesson H."/>
        </authorList>
    </citation>
    <scope>NUCLEOTIDE SEQUENCE</scope>
    <source>
        <strain evidence="5">PSN243</strain>
    </source>
</reference>
<feature type="domain" description="Dynamin N-terminal" evidence="3">
    <location>
        <begin position="141"/>
        <end position="388"/>
    </location>
</feature>
<dbReference type="SUPFAM" id="SSF52540">
    <property type="entry name" value="P-loop containing nucleoside triphosphate hydrolases"/>
    <property type="match status" value="1"/>
</dbReference>
<reference evidence="5" key="1">
    <citation type="journal article" date="2023" name="Mol. Phylogenet. Evol.">
        <title>Genome-scale phylogeny and comparative genomics of the fungal order Sordariales.</title>
        <authorList>
            <person name="Hensen N."/>
            <person name="Bonometti L."/>
            <person name="Westerberg I."/>
            <person name="Brannstrom I.O."/>
            <person name="Guillou S."/>
            <person name="Cros-Aarteil S."/>
            <person name="Calhoun S."/>
            <person name="Haridas S."/>
            <person name="Kuo A."/>
            <person name="Mondo S."/>
            <person name="Pangilinan J."/>
            <person name="Riley R."/>
            <person name="LaButti K."/>
            <person name="Andreopoulos B."/>
            <person name="Lipzen A."/>
            <person name="Chen C."/>
            <person name="Yan M."/>
            <person name="Daum C."/>
            <person name="Ng V."/>
            <person name="Clum A."/>
            <person name="Steindorff A."/>
            <person name="Ohm R.A."/>
            <person name="Martin F."/>
            <person name="Silar P."/>
            <person name="Natvig D.O."/>
            <person name="Lalanne C."/>
            <person name="Gautier V."/>
            <person name="Ament-Velasquez S.L."/>
            <person name="Kruys A."/>
            <person name="Hutchinson M.I."/>
            <person name="Powell A.J."/>
            <person name="Barry K."/>
            <person name="Miller A.N."/>
            <person name="Grigoriev I.V."/>
            <person name="Debuchy R."/>
            <person name="Gladieux P."/>
            <person name="Hiltunen Thoren M."/>
            <person name="Johannesson H."/>
        </authorList>
    </citation>
    <scope>NUCLEOTIDE SEQUENCE</scope>
    <source>
        <strain evidence="5">PSN243</strain>
    </source>
</reference>
<dbReference type="EMBL" id="MU866018">
    <property type="protein sequence ID" value="KAK4442405.1"/>
    <property type="molecule type" value="Genomic_DNA"/>
</dbReference>
<keyword evidence="1" id="KW-0175">Coiled coil</keyword>
<evidence type="ECO:0000259" key="3">
    <source>
        <dbReference type="Pfam" id="PF00350"/>
    </source>
</evidence>
<dbReference type="InterPro" id="IPR045063">
    <property type="entry name" value="Dynamin_N"/>
</dbReference>
<evidence type="ECO:0000256" key="2">
    <source>
        <dbReference type="SAM" id="MobiDB-lite"/>
    </source>
</evidence>
<dbReference type="AlphaFoldDB" id="A0AAV9G1J6"/>
<sequence length="893" mass="99979">MHNLRLSNSIGPAPIFDLSSLGNALGQVTFPAPRIPPLRQQPKNGRCGAPTTPTPSRHRGRYPSPRVTPSKHSVADEQAPEDRFHAPDFQKALSDARTAMGGLARVLGSSTVHVEPGSVIQNLRRKAEDLARFECPPTRTVGLVGDSGVGKSSLLNSLLDTRNLARTSNNGTACTCVVTEYRYHGVEDFAIEVDLFKDSDLATQVTDMFDDYHHFFLRSSELDDDEKKHWKDRADLACDTFQAMFRGRFSISFLQNRHPREQTLATLLAWTRDMRPRGLDQPLVVRTLDECSKSLMSLTSEVDSARPAAWPYIRKITVSLNAHILSKGLVLVDLPGLRDLNSARRNITERYLLQCDEIFAVCFTGRAITDAGVASVFELAKQAKLFNVGIICTRSDDVNPDEARRDWKGLRAKEIQRLVNAVNRAKEDLQDLQEQLDDLRGGSESDSSQDGGSVDTLIPLYRGLEKARFVNIFWLQQYLIQTRNALVTTRLGEMYGGASPVKVFCASNTIYWKHRDGSPREKTVPFLELSGIIGIRRHCIGLVSESQLRIATSYLRHRIPDLLGNLQLWVQSGVTDSADTERRKAVCSTLDTLEQRLRQDLTGMTSRPSSLARKLMTELQAKILNERHYEGWTRGATMAGREWSSWHHSTYSAFCCQYGNHSSIAVGHHDWNTEAMKKMSDDIAPHYLSFHKTVGAHLNATLASISQGLEKACHDMELRLGAYPHAIAPLEQTLMSRQRILEGTIEDIYSKFYSSLETLRTDALSGLRTSYFGQAMEGSYREANYQSGSGSWARKKSIINGKLGEQGLFEGLMRRLRSAFKELVDALQTDIQSEITESLNVVGRTLDMIRSENVAVESEKDPGFRNRVGAELRAVVGTMARIREEVDSTERRS</sequence>
<keyword evidence="6" id="KW-1185">Reference proteome</keyword>
<dbReference type="InterPro" id="IPR027417">
    <property type="entry name" value="P-loop_NTPase"/>
</dbReference>
<dbReference type="PANTHER" id="PTHR36681:SF3">
    <property type="entry name" value="NUCLEAR GTPASE, GERMINAL CENTER-ASSOCIATED, TANDEM DUPLICATE 3"/>
    <property type="match status" value="1"/>
</dbReference>
<dbReference type="Proteomes" id="UP001321760">
    <property type="component" value="Unassembled WGS sequence"/>
</dbReference>
<dbReference type="PANTHER" id="PTHR36681">
    <property type="entry name" value="NUCLEAR GTPASE, GERMINAL CENTER-ASSOCIATED, TANDEM DUPLICATE 3"/>
    <property type="match status" value="1"/>
</dbReference>
<gene>
    <name evidence="5" type="ORF">QBC34DRAFT_313226</name>
</gene>